<dbReference type="PANTHER" id="PTHR46610">
    <property type="entry name" value="OS05G0181300 PROTEIN"/>
    <property type="match status" value="1"/>
</dbReference>
<keyword evidence="3" id="KW-1185">Reference proteome</keyword>
<feature type="transmembrane region" description="Helical" evidence="1">
    <location>
        <begin position="33"/>
        <end position="54"/>
    </location>
</feature>
<dbReference type="AlphaFoldDB" id="A0ABC9DXP2"/>
<reference evidence="2 3" key="2">
    <citation type="submission" date="2024-10" db="EMBL/GenBank/DDBJ databases">
        <authorList>
            <person name="Ryan C."/>
        </authorList>
    </citation>
    <scope>NUCLEOTIDE SEQUENCE [LARGE SCALE GENOMIC DNA]</scope>
</reference>
<accession>A0ABC9DXP2</accession>
<proteinExistence type="predicted"/>
<keyword evidence="1" id="KW-0812">Transmembrane</keyword>
<organism evidence="2 3">
    <name type="scientific">Urochloa decumbens</name>
    <dbReference type="NCBI Taxonomy" id="240449"/>
    <lineage>
        <taxon>Eukaryota</taxon>
        <taxon>Viridiplantae</taxon>
        <taxon>Streptophyta</taxon>
        <taxon>Embryophyta</taxon>
        <taxon>Tracheophyta</taxon>
        <taxon>Spermatophyta</taxon>
        <taxon>Magnoliopsida</taxon>
        <taxon>Liliopsida</taxon>
        <taxon>Poales</taxon>
        <taxon>Poaceae</taxon>
        <taxon>PACMAD clade</taxon>
        <taxon>Panicoideae</taxon>
        <taxon>Panicodae</taxon>
        <taxon>Paniceae</taxon>
        <taxon>Melinidinae</taxon>
        <taxon>Urochloa</taxon>
    </lineage>
</organism>
<evidence type="ECO:0000313" key="2">
    <source>
        <dbReference type="EMBL" id="CAL5045908.1"/>
    </source>
</evidence>
<dbReference type="Proteomes" id="UP001497457">
    <property type="component" value="Chromosome 35b"/>
</dbReference>
<dbReference type="InterPro" id="IPR045501">
    <property type="entry name" value="DUF6490"/>
</dbReference>
<protein>
    <submittedName>
        <fullName evidence="2">Uncharacterized protein</fullName>
    </submittedName>
</protein>
<feature type="transmembrane region" description="Helical" evidence="1">
    <location>
        <begin position="75"/>
        <end position="93"/>
    </location>
</feature>
<evidence type="ECO:0000313" key="3">
    <source>
        <dbReference type="Proteomes" id="UP001497457"/>
    </source>
</evidence>
<sequence>MERQCSGLSKLGFAALTVNSALAIYRSWGDVGSVAFVPAADAALVLLFLCLRQFEEQARGRERDRIGAAGGQYSALARMGFAAAACNSALAAACNSARGDAASLAFVLLAYAALLALTWLFLRGFDGRRAHGAMR</sequence>
<reference evidence="3" key="1">
    <citation type="submission" date="2024-06" db="EMBL/GenBank/DDBJ databases">
        <authorList>
            <person name="Ryan C."/>
        </authorList>
    </citation>
    <scope>NUCLEOTIDE SEQUENCE [LARGE SCALE GENOMIC DNA]</scope>
</reference>
<keyword evidence="1" id="KW-0472">Membrane</keyword>
<keyword evidence="1" id="KW-1133">Transmembrane helix</keyword>
<name>A0ABC9DXP2_9POAL</name>
<gene>
    <name evidence="2" type="ORF">URODEC1_LOCUS89054</name>
</gene>
<dbReference type="EMBL" id="OZ075145">
    <property type="protein sequence ID" value="CAL5045908.1"/>
    <property type="molecule type" value="Genomic_DNA"/>
</dbReference>
<feature type="transmembrane region" description="Helical" evidence="1">
    <location>
        <begin position="105"/>
        <end position="125"/>
    </location>
</feature>
<dbReference type="Pfam" id="PF20100">
    <property type="entry name" value="DUF6490"/>
    <property type="match status" value="1"/>
</dbReference>
<evidence type="ECO:0000256" key="1">
    <source>
        <dbReference type="SAM" id="Phobius"/>
    </source>
</evidence>
<dbReference type="PANTHER" id="PTHR46610:SF11">
    <property type="entry name" value="PGG DOMAIN-CONTAINING PROTEIN"/>
    <property type="match status" value="1"/>
</dbReference>